<dbReference type="GeneID" id="17282255"/>
<dbReference type="RefSeq" id="XP_005768118.1">
    <property type="nucleotide sequence ID" value="XM_005768061.1"/>
</dbReference>
<accession>A0A0D3IWQ4</accession>
<dbReference type="GeneID" id="17261841"/>
<keyword evidence="2" id="KW-1185">Reference proteome</keyword>
<dbReference type="Proteomes" id="UP000013827">
    <property type="component" value="Unassembled WGS sequence"/>
</dbReference>
<proteinExistence type="predicted"/>
<dbReference type="EnsemblProtists" id="EOD15689">
    <property type="protein sequence ID" value="EOD15689"/>
    <property type="gene ID" value="EMIHUDRAFT_356360"/>
</dbReference>
<evidence type="ECO:0008006" key="3">
    <source>
        <dbReference type="Google" id="ProtNLM"/>
    </source>
</evidence>
<organism evidence="1 2">
    <name type="scientific">Emiliania huxleyi (strain CCMP1516)</name>
    <dbReference type="NCBI Taxonomy" id="280463"/>
    <lineage>
        <taxon>Eukaryota</taxon>
        <taxon>Haptista</taxon>
        <taxon>Haptophyta</taxon>
        <taxon>Prymnesiophyceae</taxon>
        <taxon>Isochrysidales</taxon>
        <taxon>Noelaerhabdaceae</taxon>
        <taxon>Emiliania</taxon>
    </lineage>
</organism>
<dbReference type="AlphaFoldDB" id="A0A0D3IWQ4"/>
<dbReference type="EnsemblProtists" id="EOD36986">
    <property type="protein sequence ID" value="EOD36986"/>
    <property type="gene ID" value="EMIHUDRAFT_362287"/>
</dbReference>
<dbReference type="HOGENOM" id="CLU_640030_0_0_1"/>
<reference evidence="1" key="2">
    <citation type="submission" date="2024-10" db="UniProtKB">
        <authorList>
            <consortium name="EnsemblProtists"/>
        </authorList>
    </citation>
    <scope>IDENTIFICATION</scope>
</reference>
<evidence type="ECO:0000313" key="1">
    <source>
        <dbReference type="EnsemblProtists" id="EOD15689"/>
    </source>
</evidence>
<evidence type="ECO:0000313" key="2">
    <source>
        <dbReference type="Proteomes" id="UP000013827"/>
    </source>
</evidence>
<dbReference type="KEGG" id="ehx:EMIHUDRAFT_362287"/>
<dbReference type="Gene3D" id="3.90.176.10">
    <property type="entry name" value="Toxin ADP-ribosyltransferase, Chain A, domain 1"/>
    <property type="match status" value="1"/>
</dbReference>
<dbReference type="PaxDb" id="2903-EOD15689"/>
<dbReference type="RefSeq" id="XP_005789415.1">
    <property type="nucleotide sequence ID" value="XM_005789358.1"/>
</dbReference>
<dbReference type="KEGG" id="ehx:EMIHUDRAFT_356360"/>
<protein>
    <recommendedName>
        <fullName evidence="3">Mono(ADP-ribosyl)transferase</fullName>
    </recommendedName>
</protein>
<sequence length="429" mass="45277">MWDSVKAISNTLASSVEQVGGAVLDGGAAVTETMAAVGEQVGGAVLDVGEQVGGAVLDIGEQVGGAVLDGGAAIAGTSSWLVDEATDHLDKMALGHRCGGTSNVPSATLSAQQTGSAVATAAVATAAAATAAAAAATPSDGGRSFAASRYKTLYEEMPRVTYAYELQRALHSFVRACASHPTMRVPAPEGDAFFGRLLNEALAAGGVAEILDEAALSRFAVRVWTSQQLWGGREFCSLLNQAIREDGTRAPATLRPAVILCRAINDVLCCGNRKSGASEWPSGPGALPPLLGQWVSASWSSEADATFRGGALPAEHEPFFTVGRRFRTCMFVATSFDEAVARQFMARAPADMQPVLWRVRFDPVRRCKHVNYVGALSTASSREAEFLFPPYSVFSVLRLERSQRHLMVELQAAVDNLHEPIELPLAPWS</sequence>
<name>A0A0D3IWQ4_EMIH1</name>
<reference evidence="2" key="1">
    <citation type="journal article" date="2013" name="Nature">
        <title>Pan genome of the phytoplankton Emiliania underpins its global distribution.</title>
        <authorList>
            <person name="Read B.A."/>
            <person name="Kegel J."/>
            <person name="Klute M.J."/>
            <person name="Kuo A."/>
            <person name="Lefebvre S.C."/>
            <person name="Maumus F."/>
            <person name="Mayer C."/>
            <person name="Miller J."/>
            <person name="Monier A."/>
            <person name="Salamov A."/>
            <person name="Young J."/>
            <person name="Aguilar M."/>
            <person name="Claverie J.M."/>
            <person name="Frickenhaus S."/>
            <person name="Gonzalez K."/>
            <person name="Herman E.K."/>
            <person name="Lin Y.C."/>
            <person name="Napier J."/>
            <person name="Ogata H."/>
            <person name="Sarno A.F."/>
            <person name="Shmutz J."/>
            <person name="Schroeder D."/>
            <person name="de Vargas C."/>
            <person name="Verret F."/>
            <person name="von Dassow P."/>
            <person name="Valentin K."/>
            <person name="Van de Peer Y."/>
            <person name="Wheeler G."/>
            <person name="Dacks J.B."/>
            <person name="Delwiche C.F."/>
            <person name="Dyhrman S.T."/>
            <person name="Glockner G."/>
            <person name="John U."/>
            <person name="Richards T."/>
            <person name="Worden A.Z."/>
            <person name="Zhang X."/>
            <person name="Grigoriev I.V."/>
            <person name="Allen A.E."/>
            <person name="Bidle K."/>
            <person name="Borodovsky M."/>
            <person name="Bowler C."/>
            <person name="Brownlee C."/>
            <person name="Cock J.M."/>
            <person name="Elias M."/>
            <person name="Gladyshev V.N."/>
            <person name="Groth M."/>
            <person name="Guda C."/>
            <person name="Hadaegh A."/>
            <person name="Iglesias-Rodriguez M.D."/>
            <person name="Jenkins J."/>
            <person name="Jones B.M."/>
            <person name="Lawson T."/>
            <person name="Leese F."/>
            <person name="Lindquist E."/>
            <person name="Lobanov A."/>
            <person name="Lomsadze A."/>
            <person name="Malik S.B."/>
            <person name="Marsh M.E."/>
            <person name="Mackinder L."/>
            <person name="Mock T."/>
            <person name="Mueller-Roeber B."/>
            <person name="Pagarete A."/>
            <person name="Parker M."/>
            <person name="Probert I."/>
            <person name="Quesneville H."/>
            <person name="Raines C."/>
            <person name="Rensing S.A."/>
            <person name="Riano-Pachon D.M."/>
            <person name="Richier S."/>
            <person name="Rokitta S."/>
            <person name="Shiraiwa Y."/>
            <person name="Soanes D.M."/>
            <person name="van der Giezen M."/>
            <person name="Wahlund T.M."/>
            <person name="Williams B."/>
            <person name="Wilson W."/>
            <person name="Wolfe G."/>
            <person name="Wurch L.L."/>
        </authorList>
    </citation>
    <scope>NUCLEOTIDE SEQUENCE</scope>
</reference>